<evidence type="ECO:0008006" key="3">
    <source>
        <dbReference type="Google" id="ProtNLM"/>
    </source>
</evidence>
<evidence type="ECO:0000313" key="1">
    <source>
        <dbReference type="EMBL" id="KAK7200208.1"/>
    </source>
</evidence>
<gene>
    <name evidence="1" type="ORF">NESM_000072200</name>
</gene>
<name>A0AAW0F4Y1_9TRYP</name>
<organism evidence="1 2">
    <name type="scientific">Novymonas esmeraldas</name>
    <dbReference type="NCBI Taxonomy" id="1808958"/>
    <lineage>
        <taxon>Eukaryota</taxon>
        <taxon>Discoba</taxon>
        <taxon>Euglenozoa</taxon>
        <taxon>Kinetoplastea</taxon>
        <taxon>Metakinetoplastina</taxon>
        <taxon>Trypanosomatida</taxon>
        <taxon>Trypanosomatidae</taxon>
        <taxon>Novymonas</taxon>
    </lineage>
</organism>
<protein>
    <recommendedName>
        <fullName evidence="3">START domain-containing protein</fullName>
    </recommendedName>
</protein>
<keyword evidence="2" id="KW-1185">Reference proteome</keyword>
<proteinExistence type="predicted"/>
<dbReference type="EMBL" id="JAECZO010000004">
    <property type="protein sequence ID" value="KAK7200208.1"/>
    <property type="molecule type" value="Genomic_DNA"/>
</dbReference>
<dbReference type="Proteomes" id="UP001430356">
    <property type="component" value="Unassembled WGS sequence"/>
</dbReference>
<dbReference type="AlphaFoldDB" id="A0AAW0F4Y1"/>
<comment type="caution">
    <text evidence="1">The sequence shown here is derived from an EMBL/GenBank/DDBJ whole genome shotgun (WGS) entry which is preliminary data.</text>
</comment>
<reference evidence="1 2" key="1">
    <citation type="journal article" date="2021" name="MBio">
        <title>A New Model Trypanosomatid, Novymonas esmeraldas: Genomic Perception of Its 'Candidatus Pandoraea novymonadis' Endosymbiont.</title>
        <authorList>
            <person name="Zakharova A."/>
            <person name="Saura A."/>
            <person name="Butenko A."/>
            <person name="Podesvova L."/>
            <person name="Warmusova S."/>
            <person name="Kostygov A.Y."/>
            <person name="Nenarokova A."/>
            <person name="Lukes J."/>
            <person name="Opperdoes F.R."/>
            <person name="Yurchenko V."/>
        </authorList>
    </citation>
    <scope>NUCLEOTIDE SEQUENCE [LARGE SCALE GENOMIC DNA]</scope>
    <source>
        <strain evidence="1 2">E262AT.01</strain>
    </source>
</reference>
<accession>A0AAW0F4Y1</accession>
<sequence>MPPVGAFLRAATLGSLGGALVSARNAWCAPVLPPAPTGASDELTVDAIAGMRLQDQSTLWDIELDEFGGGYRADTAQLQILRLRAEYADSTGATAPVMRIVGFFPAVATSTVHDHLTNVELRRRWDANYTHFARFDGTRPPVVLESVPTVRRPLAAVARRRPQCSGDVCTLVPDVSTAALDDGWFCHRVGGALLRRFGLADRLFQYERISFVHRFDGGRADTAETGGGAAAMYDVLFCGSKRARAAATSMAPPLGAWLQENRSASPCEEVDVNFQHVVLIPIADAAEQLFADAAQLRRLCTMGSLLDETSSKLVYSVFKDTTERAARGAAPQPGTLLVMTSANKVGVPPLLPRWVQATVSSTMSRKAYGRLLEECVLRESLAAPRVE</sequence>
<evidence type="ECO:0000313" key="2">
    <source>
        <dbReference type="Proteomes" id="UP001430356"/>
    </source>
</evidence>